<dbReference type="SUPFAM" id="SSF49344">
    <property type="entry name" value="CBD9-like"/>
    <property type="match status" value="1"/>
</dbReference>
<feature type="domain" description="Carbohydrate-binding" evidence="1">
    <location>
        <begin position="38"/>
        <end position="185"/>
    </location>
</feature>
<dbReference type="Proteomes" id="UP000830583">
    <property type="component" value="Chromosome"/>
</dbReference>
<accession>A0ABY4KGP5</accession>
<gene>
    <name evidence="3" type="ORF">M0M57_03915</name>
</gene>
<dbReference type="CDD" id="cd09618">
    <property type="entry name" value="CBM9_like_2"/>
    <property type="match status" value="1"/>
</dbReference>
<reference evidence="3" key="1">
    <citation type="submission" date="2022-04" db="EMBL/GenBank/DDBJ databases">
        <title>Consumption of N2O by Flavobacterium azooxidireducens sp. nov. isolated from Decomposing Leaf Litter of Phragmites australis (Cav.).</title>
        <authorList>
            <person name="Behrendt U."/>
            <person name="Spanner T."/>
            <person name="Augustin J."/>
            <person name="Horn M.A."/>
            <person name="Kolb S."/>
            <person name="Ulrich A."/>
        </authorList>
    </citation>
    <scope>NUCLEOTIDE SEQUENCE</scope>
    <source>
        <strain evidence="3">IGB 4-14</strain>
    </source>
</reference>
<name>A0ABY4KGP5_9FLAO</name>
<dbReference type="EMBL" id="CP096205">
    <property type="protein sequence ID" value="UPQ79986.1"/>
    <property type="molecule type" value="Genomic_DNA"/>
</dbReference>
<dbReference type="InterPro" id="IPR045670">
    <property type="entry name" value="DUF5916"/>
</dbReference>
<evidence type="ECO:0000259" key="1">
    <source>
        <dbReference type="Pfam" id="PF06452"/>
    </source>
</evidence>
<evidence type="ECO:0000313" key="3">
    <source>
        <dbReference type="EMBL" id="UPQ79986.1"/>
    </source>
</evidence>
<feature type="domain" description="DUF5916" evidence="2">
    <location>
        <begin position="230"/>
        <end position="798"/>
    </location>
</feature>
<organism evidence="3 4">
    <name type="scientific">Flavobacterium azooxidireducens</name>
    <dbReference type="NCBI Taxonomy" id="1871076"/>
    <lineage>
        <taxon>Bacteria</taxon>
        <taxon>Pseudomonadati</taxon>
        <taxon>Bacteroidota</taxon>
        <taxon>Flavobacteriia</taxon>
        <taxon>Flavobacteriales</taxon>
        <taxon>Flavobacteriaceae</taxon>
        <taxon>Flavobacterium</taxon>
    </lineage>
</organism>
<dbReference type="RefSeq" id="WP_248435567.1">
    <property type="nucleotide sequence ID" value="NZ_CP096205.1"/>
</dbReference>
<dbReference type="Gene3D" id="2.60.40.1190">
    <property type="match status" value="1"/>
</dbReference>
<proteinExistence type="predicted"/>
<evidence type="ECO:0000259" key="2">
    <source>
        <dbReference type="Pfam" id="PF19313"/>
    </source>
</evidence>
<evidence type="ECO:0000313" key="4">
    <source>
        <dbReference type="Proteomes" id="UP000830583"/>
    </source>
</evidence>
<protein>
    <submittedName>
        <fullName evidence="3">Carbohydrate binding family 9 domain-containing protein</fullName>
    </submittedName>
</protein>
<dbReference type="Pfam" id="PF06452">
    <property type="entry name" value="CBM9_1"/>
    <property type="match status" value="1"/>
</dbReference>
<dbReference type="InterPro" id="IPR010502">
    <property type="entry name" value="Carb-bd_dom_fam9"/>
</dbReference>
<keyword evidence="4" id="KW-1185">Reference proteome</keyword>
<dbReference type="Pfam" id="PF19313">
    <property type="entry name" value="DUF5916"/>
    <property type="match status" value="1"/>
</dbReference>
<sequence length="801" mass="91898">MNSIRPLFSIVLIFIIGTTQSHSQKKTTALRVNESISIDGKLDEAVWMKTPVANNFIMLEPDNGMPESPERKSEVKVIYDDNAIYIGAILYDNEASKIEKEITQRDIFGTADHFGIFINGFNDGQQDFRFFVSASGVQMDCLATENNEDFSWDAIWNSEVRITDFGWVVEMEIPYAALRFSEENIQTWGVNFFREIRRFRQKVTWSKIDRAVGSVINQAGILEGIENIKTPTRLFLIPYTSGYVESNNLVTESTFKAGMDIKYGINDSFTLDAILVPDFGQTAFDNVELNLGPFEQQFNENRPFFTEGTDLFSKGNLVYSRRIGGAPSSYPATNQNETVEAYPNTVNLLNALKVSGRTAEGLGIGFLNAITEKTYARIRNTDTNEIRNELVEPLTNYNVLVFDQRFNQNSSVSFINTNVTRVGDFRDANVTGIVYDINSKGNKYNFSGDLKMSSIYDDEKGNGYSTFVNFGKTFGKYRYSIASQYVSKEFDINDLGINFVTNYHNLAANFNYRILNPTKRFNSFNLNTNYYIELENTTGKAQDHWINLNVNSSTLKNDFIGYGFLVSPFVTYNFYESRVPGRPLAFPATGNAWVYFSSNYNRKFALDIEPSIRIFDQENRINYGLFISPRYRFNDKLTLIYSTNYNRQNSDIGWVDFSENDIILAERNRTTLTNSISGKYAINNKMTLNLTTRHYWSFAENVQFHTLLEDGTFTPNNSYASDKDANFNLWNFDLSYSWWFAPGSQITALYRNNAQNFSNDIDKSYGSNFNNVFEDNLNHVFSVSVRYFIDYNKAKNWFKKV</sequence>